<reference evidence="3 4" key="2">
    <citation type="journal article" date="2015" name="MBio">
        <title>Genome-Resolved Metagenomic Analysis Reveals Roles for Candidate Phyla and Other Microbial Community Members in Biogeochemical Transformations in Oil Reservoirs.</title>
        <authorList>
            <person name="Hu P."/>
            <person name="Tom L."/>
            <person name="Singh A."/>
            <person name="Thomas B.C."/>
            <person name="Baker B.J."/>
            <person name="Piceno Y.M."/>
            <person name="Andersen G.L."/>
            <person name="Banfield J.F."/>
        </authorList>
    </citation>
    <scope>NUCLEOTIDE SEQUENCE [LARGE SCALE GENOMIC DNA]</scope>
</reference>
<reference evidence="1" key="1">
    <citation type="journal article" date="2015" name="MBio">
        <title>Genome-resolved metagenomic analysis reveals roles for candidate phyla and other microbial community members in biogeochemical transformations in oil reservoirs.</title>
        <authorList>
            <person name="Hu P."/>
            <person name="Tom L."/>
            <person name="Singh A."/>
            <person name="Thomas B.C."/>
            <person name="Baker B.J."/>
            <person name="Piceno Y.M."/>
            <person name="Andersen G.L."/>
            <person name="Banfield J.F."/>
        </authorList>
    </citation>
    <scope>NUCLEOTIDE SEQUENCE [LARGE SCALE GENOMIC DNA]</scope>
    <source>
        <strain evidence="1">62_101</strain>
        <strain evidence="2">63_41</strain>
    </source>
</reference>
<protein>
    <recommendedName>
        <fullName evidence="5">SynChlorMet cassette protein ScmC</fullName>
    </recommendedName>
</protein>
<evidence type="ECO:0000313" key="2">
    <source>
        <dbReference type="EMBL" id="KUL05678.1"/>
    </source>
</evidence>
<name>A0A117LRT9_9EURY</name>
<evidence type="ECO:0000313" key="3">
    <source>
        <dbReference type="Proteomes" id="UP000054323"/>
    </source>
</evidence>
<evidence type="ECO:0000313" key="1">
    <source>
        <dbReference type="EMBL" id="KUK63939.1"/>
    </source>
</evidence>
<dbReference type="AlphaFoldDB" id="A0A117LRT9"/>
<dbReference type="NCBIfam" id="TIGR04249">
    <property type="entry name" value="SCM_chp_ScmC"/>
    <property type="match status" value="1"/>
</dbReference>
<dbReference type="EMBL" id="LGHE01000002">
    <property type="protein sequence ID" value="KUL05678.1"/>
    <property type="molecule type" value="Genomic_DNA"/>
</dbReference>
<organism evidence="1 3">
    <name type="scientific">Methanoculleus marisnigri</name>
    <dbReference type="NCBI Taxonomy" id="2198"/>
    <lineage>
        <taxon>Archaea</taxon>
        <taxon>Methanobacteriati</taxon>
        <taxon>Methanobacteriota</taxon>
        <taxon>Stenosarchaea group</taxon>
        <taxon>Methanomicrobia</taxon>
        <taxon>Methanomicrobiales</taxon>
        <taxon>Methanomicrobiaceae</taxon>
        <taxon>Methanoculleus</taxon>
    </lineage>
</organism>
<dbReference type="PATRIC" id="fig|2198.3.peg.1425"/>
<dbReference type="Proteomes" id="UP000054323">
    <property type="component" value="Unassembled WGS sequence"/>
</dbReference>
<evidence type="ECO:0008006" key="5">
    <source>
        <dbReference type="Google" id="ProtNLM"/>
    </source>
</evidence>
<dbReference type="InterPro" id="IPR026343">
    <property type="entry name" value="SCM_chp_ScmC"/>
</dbReference>
<proteinExistence type="predicted"/>
<dbReference type="EMBL" id="LGGD01000001">
    <property type="protein sequence ID" value="KUK63939.1"/>
    <property type="molecule type" value="Genomic_DNA"/>
</dbReference>
<comment type="caution">
    <text evidence="1">The sequence shown here is derived from an EMBL/GenBank/DDBJ whole genome shotgun (WGS) entry which is preliminary data.</text>
</comment>
<dbReference type="Proteomes" id="UP000054598">
    <property type="component" value="Unassembled WGS sequence"/>
</dbReference>
<gene>
    <name evidence="1" type="ORF">XD82_0011</name>
    <name evidence="2" type="ORF">XE10_0038</name>
</gene>
<sequence length="315" mass="34502">MTADPLARNYACTLADGQRLTLCFEEELGAWTDRFASITGLERVRECTPPTCFVGRETGRNFGRRGAGDGWIEYALPWVRLRHHFRSGAVVCGLLDRERDSDLGASIRLKHKEHERRIREIIQMDGVSYGIFLHALRSGGLPLHAALVSLDGSGYLIAGRGNTGKTTCARRVPPPWRSWCDDLVLAVKTDAGYRAHALPTWSDHIRDGERGEWRRIDRHVPVGGVFFLEQSAVDEAVPVSPGAAAAALYRSAADKCDLLCSAGDPGGAAALRRQVFLNAWSLAAAVPAFRLRATLEGRFWETMAAAAPPEEVRAG</sequence>
<evidence type="ECO:0000313" key="4">
    <source>
        <dbReference type="Proteomes" id="UP000054598"/>
    </source>
</evidence>
<dbReference type="Gene3D" id="3.40.50.300">
    <property type="entry name" value="P-loop containing nucleotide triphosphate hydrolases"/>
    <property type="match status" value="1"/>
</dbReference>
<accession>A0A117LRT9</accession>
<dbReference type="InterPro" id="IPR027417">
    <property type="entry name" value="P-loop_NTPase"/>
</dbReference>